<accession>A0A645FV58</accession>
<reference evidence="2" key="1">
    <citation type="submission" date="2019-08" db="EMBL/GenBank/DDBJ databases">
        <authorList>
            <person name="Kucharzyk K."/>
            <person name="Murdoch R.W."/>
            <person name="Higgins S."/>
            <person name="Loffler F."/>
        </authorList>
    </citation>
    <scope>NUCLEOTIDE SEQUENCE</scope>
</reference>
<organism evidence="2">
    <name type="scientific">bioreactor metagenome</name>
    <dbReference type="NCBI Taxonomy" id="1076179"/>
    <lineage>
        <taxon>unclassified sequences</taxon>
        <taxon>metagenomes</taxon>
        <taxon>ecological metagenomes</taxon>
    </lineage>
</organism>
<evidence type="ECO:0000313" key="2">
    <source>
        <dbReference type="EMBL" id="MPN17570.1"/>
    </source>
</evidence>
<dbReference type="EMBL" id="VSSQ01064735">
    <property type="protein sequence ID" value="MPN17570.1"/>
    <property type="molecule type" value="Genomic_DNA"/>
</dbReference>
<dbReference type="AlphaFoldDB" id="A0A645FV58"/>
<keyword evidence="1" id="KW-1133">Transmembrane helix</keyword>
<keyword evidence="1" id="KW-0472">Membrane</keyword>
<evidence type="ECO:0000256" key="1">
    <source>
        <dbReference type="SAM" id="Phobius"/>
    </source>
</evidence>
<comment type="caution">
    <text evidence="2">The sequence shown here is derived from an EMBL/GenBank/DDBJ whole genome shotgun (WGS) entry which is preliminary data.</text>
</comment>
<protein>
    <submittedName>
        <fullName evidence="2">Uncharacterized protein</fullName>
    </submittedName>
</protein>
<name>A0A645FV58_9ZZZZ</name>
<gene>
    <name evidence="2" type="ORF">SDC9_164925</name>
</gene>
<proteinExistence type="predicted"/>
<keyword evidence="1" id="KW-0812">Transmembrane</keyword>
<sequence length="99" mass="11022">MLRAWIADFRESLTFFLSDKSANERQALRMQAIASAVTGFNTLPCTSLFLKSKISFTKFSNRNALRFITINFCLCSSLSMLLISPSMGEIISVSGVRNS</sequence>
<feature type="transmembrane region" description="Helical" evidence="1">
    <location>
        <begin position="64"/>
        <end position="83"/>
    </location>
</feature>